<keyword evidence="3" id="KW-1185">Reference proteome</keyword>
<dbReference type="Gene3D" id="3.90.25.10">
    <property type="entry name" value="UDP-galactose 4-epimerase, domain 1"/>
    <property type="match status" value="1"/>
</dbReference>
<dbReference type="Gene3D" id="3.40.50.720">
    <property type="entry name" value="NAD(P)-binding Rossmann-like Domain"/>
    <property type="match status" value="1"/>
</dbReference>
<dbReference type="PANTHER" id="PTHR47129">
    <property type="entry name" value="QUINONE OXIDOREDUCTASE 2"/>
    <property type="match status" value="1"/>
</dbReference>
<dbReference type="PANTHER" id="PTHR47129:SF1">
    <property type="entry name" value="NMRA-LIKE DOMAIN-CONTAINING PROTEIN"/>
    <property type="match status" value="1"/>
</dbReference>
<dbReference type="EMBL" id="LT607733">
    <property type="protein sequence ID" value="SCG15430.1"/>
    <property type="molecule type" value="Genomic_DNA"/>
</dbReference>
<feature type="domain" description="NAD(P)-binding" evidence="1">
    <location>
        <begin position="6"/>
        <end position="174"/>
    </location>
</feature>
<dbReference type="InterPro" id="IPR052718">
    <property type="entry name" value="NmrA-type_oxidoreductase"/>
</dbReference>
<dbReference type="Proteomes" id="UP000198251">
    <property type="component" value="Chromosome I"/>
</dbReference>
<evidence type="ECO:0000313" key="2">
    <source>
        <dbReference type="EMBL" id="SCG15430.1"/>
    </source>
</evidence>
<accession>A0A1C5G6R9</accession>
<dbReference type="AlphaFoldDB" id="A0A1C5G6R9"/>
<evidence type="ECO:0000259" key="1">
    <source>
        <dbReference type="Pfam" id="PF13460"/>
    </source>
</evidence>
<dbReference type="InterPro" id="IPR036291">
    <property type="entry name" value="NAD(P)-bd_dom_sf"/>
</dbReference>
<proteinExistence type="predicted"/>
<evidence type="ECO:0000313" key="3">
    <source>
        <dbReference type="Proteomes" id="UP000198251"/>
    </source>
</evidence>
<dbReference type="Pfam" id="PF13460">
    <property type="entry name" value="NAD_binding_10"/>
    <property type="match status" value="1"/>
</dbReference>
<dbReference type="SUPFAM" id="SSF51735">
    <property type="entry name" value="NAD(P)-binding Rossmann-fold domains"/>
    <property type="match status" value="1"/>
</dbReference>
<sequence>MLLVTGASGHLGSLIHAGLVERGLAPLAGTRTPGRFGDAGRGVDFDDPAGPDLAGVRVLVLVSAGYGEDDVVLARHDRAIAAAERHGVRHVVYTSLIGAGDHLAFALAHRWTERRLRESRLGWTILRNGLYAELFGQLAAPVGGAVTAPFGAGALAAVARQDLADAAVRVAADPAAHHGRTYELTGSVALTAAGLAAELGVPYRPESLGVRRAALSGAGLLPFQPAMLMSIYSATAGGFLGRTHGDLARLLARPPRDPMPVAVAAAGQVPPR</sequence>
<dbReference type="InterPro" id="IPR016040">
    <property type="entry name" value="NAD(P)-bd_dom"/>
</dbReference>
<protein>
    <submittedName>
        <fullName evidence="2">NAD(P)H dehydrogenase (Quinone)</fullName>
    </submittedName>
</protein>
<gene>
    <name evidence="2" type="ORF">GA0070610_1661</name>
</gene>
<name>A0A1C5G6R9_MICEH</name>
<organism evidence="2 3">
    <name type="scientific">Micromonospora echinofusca</name>
    <dbReference type="NCBI Taxonomy" id="47858"/>
    <lineage>
        <taxon>Bacteria</taxon>
        <taxon>Bacillati</taxon>
        <taxon>Actinomycetota</taxon>
        <taxon>Actinomycetes</taxon>
        <taxon>Micromonosporales</taxon>
        <taxon>Micromonosporaceae</taxon>
        <taxon>Micromonospora</taxon>
    </lineage>
</organism>
<dbReference type="GeneID" id="95801512"/>
<dbReference type="RefSeq" id="WP_088999459.1">
    <property type="nucleotide sequence ID" value="NZ_JBFAAC010000017.1"/>
</dbReference>
<reference evidence="2 3" key="1">
    <citation type="submission" date="2016-06" db="EMBL/GenBank/DDBJ databases">
        <authorList>
            <person name="Kjaerup R.B."/>
            <person name="Dalgaard T.S."/>
            <person name="Juul-Madsen H.R."/>
        </authorList>
    </citation>
    <scope>NUCLEOTIDE SEQUENCE [LARGE SCALE GENOMIC DNA]</scope>
    <source>
        <strain evidence="2 3">DSM 43913</strain>
    </source>
</reference>